<name>A0ABU9IFR0_9SPHN</name>
<comment type="caution">
    <text evidence="8">The sequence shown here is derived from an EMBL/GenBank/DDBJ whole genome shotgun (WGS) entry which is preliminary data.</text>
</comment>
<keyword evidence="9" id="KW-1185">Reference proteome</keyword>
<evidence type="ECO:0000256" key="4">
    <source>
        <dbReference type="ARBA" id="ARBA00022989"/>
    </source>
</evidence>
<evidence type="ECO:0000256" key="2">
    <source>
        <dbReference type="ARBA" id="ARBA00022692"/>
    </source>
</evidence>
<evidence type="ECO:0000256" key="1">
    <source>
        <dbReference type="ARBA" id="ARBA00004141"/>
    </source>
</evidence>
<accession>A0ABU9IFR0</accession>
<keyword evidence="3" id="KW-0813">Transport</keyword>
<dbReference type="Gene3D" id="1.20.1510.10">
    <property type="entry name" value="Cation efflux protein transmembrane domain"/>
    <property type="match status" value="1"/>
</dbReference>
<feature type="transmembrane region" description="Helical" evidence="6">
    <location>
        <begin position="56"/>
        <end position="74"/>
    </location>
</feature>
<dbReference type="InterPro" id="IPR058533">
    <property type="entry name" value="Cation_efflux_TM"/>
</dbReference>
<feature type="domain" description="Cation efflux protein transmembrane" evidence="7">
    <location>
        <begin position="26"/>
        <end position="204"/>
    </location>
</feature>
<dbReference type="EMBL" id="JBBYHV010000002">
    <property type="protein sequence ID" value="MEL1251249.1"/>
    <property type="molecule type" value="Genomic_DNA"/>
</dbReference>
<dbReference type="InterPro" id="IPR050681">
    <property type="entry name" value="CDF/SLC30A"/>
</dbReference>
<feature type="transmembrane region" description="Helical" evidence="6">
    <location>
        <begin position="25"/>
        <end position="50"/>
    </location>
</feature>
<sequence length="207" mass="22093">MSADCCSAKSSELEKLARQTEQRRVLVIVLVINAVMFVLEFGAGIIAGSAALMADASDMLGDALVYAVSLYALARSDRWKAGVAMLKGLVILALGVGIAINVVAKIQSGVPPSSTLMLVFGALALAANLYCFRLLTRFRHQDVNMASTWECSRNDLINNCGVLLAAALVWWLASPWPDVIIGSLMALVFLRSALRVIAEAAPQLRSA</sequence>
<keyword evidence="3" id="KW-0862">Zinc</keyword>
<evidence type="ECO:0000313" key="8">
    <source>
        <dbReference type="EMBL" id="MEL1251249.1"/>
    </source>
</evidence>
<evidence type="ECO:0000313" key="9">
    <source>
        <dbReference type="Proteomes" id="UP001497045"/>
    </source>
</evidence>
<dbReference type="Proteomes" id="UP001497045">
    <property type="component" value="Unassembled WGS sequence"/>
</dbReference>
<keyword evidence="3" id="KW-0406">Ion transport</keyword>
<feature type="transmembrane region" description="Helical" evidence="6">
    <location>
        <begin position="116"/>
        <end position="135"/>
    </location>
</feature>
<comment type="subcellular location">
    <subcellularLocation>
        <location evidence="1">Membrane</location>
        <topology evidence="1">Multi-pass membrane protein</topology>
    </subcellularLocation>
</comment>
<keyword evidence="5 6" id="KW-0472">Membrane</keyword>
<dbReference type="InterPro" id="IPR027469">
    <property type="entry name" value="Cation_efflux_TMD_sf"/>
</dbReference>
<evidence type="ECO:0000256" key="6">
    <source>
        <dbReference type="SAM" id="Phobius"/>
    </source>
</evidence>
<proteinExistence type="predicted"/>
<dbReference type="RefSeq" id="WP_341673809.1">
    <property type="nucleotide sequence ID" value="NZ_JBBYHV010000002.1"/>
</dbReference>
<dbReference type="PANTHER" id="PTHR11562:SF17">
    <property type="entry name" value="RE54080P-RELATED"/>
    <property type="match status" value="1"/>
</dbReference>
<keyword evidence="2 6" id="KW-0812">Transmembrane</keyword>
<keyword evidence="4 6" id="KW-1133">Transmembrane helix</keyword>
<feature type="transmembrane region" description="Helical" evidence="6">
    <location>
        <begin position="86"/>
        <end position="104"/>
    </location>
</feature>
<gene>
    <name evidence="8" type="ORF">AAEO60_11255</name>
</gene>
<dbReference type="Pfam" id="PF01545">
    <property type="entry name" value="Cation_efflux"/>
    <property type="match status" value="1"/>
</dbReference>
<evidence type="ECO:0000256" key="5">
    <source>
        <dbReference type="ARBA" id="ARBA00023136"/>
    </source>
</evidence>
<organism evidence="8 9">
    <name type="scientific">Aurantiacibacter gilvus</name>
    <dbReference type="NCBI Taxonomy" id="3139141"/>
    <lineage>
        <taxon>Bacteria</taxon>
        <taxon>Pseudomonadati</taxon>
        <taxon>Pseudomonadota</taxon>
        <taxon>Alphaproteobacteria</taxon>
        <taxon>Sphingomonadales</taxon>
        <taxon>Erythrobacteraceae</taxon>
        <taxon>Aurantiacibacter</taxon>
    </lineage>
</organism>
<feature type="transmembrane region" description="Helical" evidence="6">
    <location>
        <begin position="156"/>
        <end position="173"/>
    </location>
</feature>
<reference evidence="8 9" key="1">
    <citation type="submission" date="2024-04" db="EMBL/GenBank/DDBJ databases">
        <title>Aurantiacibacter sp. DGU6 16S ribosomal RNA gene Genome sequencing and assembly.</title>
        <authorList>
            <person name="Park S."/>
        </authorList>
    </citation>
    <scope>NUCLEOTIDE SEQUENCE [LARGE SCALE GENOMIC DNA]</scope>
    <source>
        <strain evidence="8 9">DGU6</strain>
    </source>
</reference>
<dbReference type="PANTHER" id="PTHR11562">
    <property type="entry name" value="CATION EFFLUX PROTEIN/ ZINC TRANSPORTER"/>
    <property type="match status" value="1"/>
</dbReference>
<dbReference type="SUPFAM" id="SSF161111">
    <property type="entry name" value="Cation efflux protein transmembrane domain-like"/>
    <property type="match status" value="1"/>
</dbReference>
<feature type="transmembrane region" description="Helical" evidence="6">
    <location>
        <begin position="179"/>
        <end position="198"/>
    </location>
</feature>
<keyword evidence="3" id="KW-0864">Zinc transport</keyword>
<evidence type="ECO:0000259" key="7">
    <source>
        <dbReference type="Pfam" id="PF01545"/>
    </source>
</evidence>
<protein>
    <submittedName>
        <fullName evidence="8">Cation transporter</fullName>
    </submittedName>
</protein>
<evidence type="ECO:0000256" key="3">
    <source>
        <dbReference type="ARBA" id="ARBA00022906"/>
    </source>
</evidence>